<gene>
    <name evidence="4" type="ORF">HU742_014660</name>
    <name evidence="3" type="ORF">HU742_21000</name>
</gene>
<proteinExistence type="predicted"/>
<accession>A0A923JS43</accession>
<reference evidence="4" key="3">
    <citation type="submission" date="2021-06" db="EMBL/GenBank/DDBJ databases">
        <title>Updating the genus Pseudomonas: Description of 43 new species and partition of the Pseudomonas putida group.</title>
        <authorList>
            <person name="Girard L."/>
            <person name="Lood C."/>
            <person name="Vandamme P."/>
            <person name="Rokni-Zadeh H."/>
            <person name="Van Noort V."/>
            <person name="Hofte M."/>
            <person name="Lavigne R."/>
            <person name="De Mot R."/>
        </authorList>
    </citation>
    <scope>NUCLEOTIDE SEQUENCE</scope>
    <source>
        <strain evidence="4">SWRI102</strain>
    </source>
</reference>
<dbReference type="EMBL" id="JABWQX020000001">
    <property type="protein sequence ID" value="MBV4552383.1"/>
    <property type="molecule type" value="Genomic_DNA"/>
</dbReference>
<feature type="region of interest" description="Disordered" evidence="1">
    <location>
        <begin position="603"/>
        <end position="627"/>
    </location>
</feature>
<comment type="caution">
    <text evidence="3">The sequence shown here is derived from an EMBL/GenBank/DDBJ whole genome shotgun (WGS) entry which is preliminary data.</text>
</comment>
<reference evidence="3 5" key="1">
    <citation type="journal article" date="2020" name="Microorganisms">
        <title>Reliable Identification of Environmental Pseudomonas Isolates Using the rpoD Gene.</title>
        <authorList>
            <consortium name="The Broad Institute Genome Sequencing Platform"/>
            <person name="Girard L."/>
            <person name="Lood C."/>
            <person name="Rokni-Zadeh H."/>
            <person name="van Noort V."/>
            <person name="Lavigne R."/>
            <person name="De Mot R."/>
        </authorList>
    </citation>
    <scope>NUCLEOTIDE SEQUENCE</scope>
    <source>
        <strain evidence="3 5">SWRI102</strain>
    </source>
</reference>
<evidence type="ECO:0000313" key="5">
    <source>
        <dbReference type="Proteomes" id="UP000659438"/>
    </source>
</evidence>
<dbReference type="RefSeq" id="WP_186644563.1">
    <property type="nucleotide sequence ID" value="NZ_JABWQX020000001.1"/>
</dbReference>
<dbReference type="Proteomes" id="UP000659438">
    <property type="component" value="Unassembled WGS sequence"/>
</dbReference>
<dbReference type="InterPro" id="IPR025137">
    <property type="entry name" value="NfrA_C"/>
</dbReference>
<dbReference type="Gene3D" id="1.25.40.10">
    <property type="entry name" value="Tetratricopeptide repeat domain"/>
    <property type="match status" value="2"/>
</dbReference>
<dbReference type="Pfam" id="PF13283">
    <property type="entry name" value="NfrA_C"/>
    <property type="match status" value="1"/>
</dbReference>
<reference evidence="3" key="2">
    <citation type="submission" date="2020-07" db="EMBL/GenBank/DDBJ databases">
        <authorList>
            <person name="Lood C."/>
            <person name="Girard L."/>
        </authorList>
    </citation>
    <scope>NUCLEOTIDE SEQUENCE</scope>
    <source>
        <strain evidence="3">SWRI102</strain>
    </source>
</reference>
<keyword evidence="5" id="KW-1185">Reference proteome</keyword>
<sequence length="848" mass="91609">MNRPLFTLLAAGLSLIPVLAVAETLPLPLTGPAYVAANEAYSAYERKDYDLAIAKAREALRQRADVTRLNTLIALAERDKQLRDQPRTAASGRAAAAAPGFVAANRGFKAYDREQFGLAAQSARTAIAQAPRRREYRLLLIDALQRQQQLEAADQAVTDALGTFANDNTLLLRRQAIRRQLAVPPAVQGYRALEQGNAVLAVTQARKAVAWAPEVAANQQLLISALLAAKDYPGAEQAASAALARDERKAAPWILRSYARDRQGKAQAAQTDVNRALALKGLSASEVRDIQLFAADAALARGEPQQALNQLQALGNDADDAIASRRATARAALRQKSKGLDSVVQAPPPALDCQESPFGLTCAIWPGTVRDAGTAPASQAYAALARKDPAAASALANQAVARAPQNPAYRRLLVSALTEQNRLPQAIAAASEGLQAHGDDARLLVMRGRLRQQVADEDGARDDFSRALALGSLPAYEEAGLYAAIGQRRTARERLQEARSNGELASASDLQLAYISVQAGDDESAHAAFRKADASHRLPPAAAQDAAYNAMRVHEDDEAVAYFERVIDGQKTAESPMSKQQLFDTRRAVGDISRTWGLTSTTSYRGNSSSGLSAAPNSTSSGSESNDLLQNSTELSWRPLGYRNARFVELYGRVTDTLWSKNSDSDTGADALQGALGVRIKPFSSVNIMAAFERTFPLGSSNVDGDWLVRLGYGSSIGTDLRVDVPSWWTSQLYAEVGHYINDSRDYFNSEWQVGRSYAIGGTGSRWVAFPHVVAAIDYDSKMKSNNSGGFESGDAGGIGVGNNVRYWFREDAYNAPRSYVDFSLQYRARIFGEERAKGVFARLTYSY</sequence>
<dbReference type="EMBL" id="JABWQX010000010">
    <property type="protein sequence ID" value="MBC3397698.1"/>
    <property type="molecule type" value="Genomic_DNA"/>
</dbReference>
<organism evidence="3">
    <name type="scientific">Pseudomonas marvdashtae</name>
    <dbReference type="NCBI Taxonomy" id="2745500"/>
    <lineage>
        <taxon>Bacteria</taxon>
        <taxon>Pseudomonadati</taxon>
        <taxon>Pseudomonadota</taxon>
        <taxon>Gammaproteobacteria</taxon>
        <taxon>Pseudomonadales</taxon>
        <taxon>Pseudomonadaceae</taxon>
        <taxon>Pseudomonas</taxon>
    </lineage>
</organism>
<name>A0A923JS43_9PSED</name>
<dbReference type="Pfam" id="PF14559">
    <property type="entry name" value="TPR_19"/>
    <property type="match status" value="1"/>
</dbReference>
<evidence type="ECO:0000313" key="3">
    <source>
        <dbReference type="EMBL" id="MBC3397698.1"/>
    </source>
</evidence>
<evidence type="ECO:0000259" key="2">
    <source>
        <dbReference type="Pfam" id="PF13283"/>
    </source>
</evidence>
<dbReference type="SUPFAM" id="SSF48452">
    <property type="entry name" value="TPR-like"/>
    <property type="match status" value="3"/>
</dbReference>
<dbReference type="InterPro" id="IPR011990">
    <property type="entry name" value="TPR-like_helical_dom_sf"/>
</dbReference>
<evidence type="ECO:0000313" key="4">
    <source>
        <dbReference type="EMBL" id="MBV4552383.1"/>
    </source>
</evidence>
<evidence type="ECO:0000256" key="1">
    <source>
        <dbReference type="SAM" id="MobiDB-lite"/>
    </source>
</evidence>
<protein>
    <submittedName>
        <fullName evidence="3">Bacteriophage N4 adsorption protein A</fullName>
    </submittedName>
</protein>
<dbReference type="AlphaFoldDB" id="A0A923JS43"/>
<feature type="domain" description="Bacteriophage N4 adsorption protein A C-terminal" evidence="2">
    <location>
        <begin position="664"/>
        <end position="843"/>
    </location>
</feature>